<feature type="compositionally biased region" description="Polar residues" evidence="1">
    <location>
        <begin position="111"/>
        <end position="132"/>
    </location>
</feature>
<name>A0A6A6QZV6_9PEZI</name>
<dbReference type="EMBL" id="MU004186">
    <property type="protein sequence ID" value="KAF2497789.1"/>
    <property type="molecule type" value="Genomic_DNA"/>
</dbReference>
<protein>
    <submittedName>
        <fullName evidence="2">Uncharacterized protein</fullName>
    </submittedName>
</protein>
<evidence type="ECO:0000256" key="1">
    <source>
        <dbReference type="SAM" id="MobiDB-lite"/>
    </source>
</evidence>
<dbReference type="OrthoDB" id="10492740at2759"/>
<organism evidence="2 3">
    <name type="scientific">Lophium mytilinum</name>
    <dbReference type="NCBI Taxonomy" id="390894"/>
    <lineage>
        <taxon>Eukaryota</taxon>
        <taxon>Fungi</taxon>
        <taxon>Dikarya</taxon>
        <taxon>Ascomycota</taxon>
        <taxon>Pezizomycotina</taxon>
        <taxon>Dothideomycetes</taxon>
        <taxon>Pleosporomycetidae</taxon>
        <taxon>Mytilinidiales</taxon>
        <taxon>Mytilinidiaceae</taxon>
        <taxon>Lophium</taxon>
    </lineage>
</organism>
<accession>A0A6A6QZV6</accession>
<reference evidence="2" key="1">
    <citation type="journal article" date="2020" name="Stud. Mycol.">
        <title>101 Dothideomycetes genomes: a test case for predicting lifestyles and emergence of pathogens.</title>
        <authorList>
            <person name="Haridas S."/>
            <person name="Albert R."/>
            <person name="Binder M."/>
            <person name="Bloem J."/>
            <person name="Labutti K."/>
            <person name="Salamov A."/>
            <person name="Andreopoulos B."/>
            <person name="Baker S."/>
            <person name="Barry K."/>
            <person name="Bills G."/>
            <person name="Bluhm B."/>
            <person name="Cannon C."/>
            <person name="Castanera R."/>
            <person name="Culley D."/>
            <person name="Daum C."/>
            <person name="Ezra D."/>
            <person name="Gonzalez J."/>
            <person name="Henrissat B."/>
            <person name="Kuo A."/>
            <person name="Liang C."/>
            <person name="Lipzen A."/>
            <person name="Lutzoni F."/>
            <person name="Magnuson J."/>
            <person name="Mondo S."/>
            <person name="Nolan M."/>
            <person name="Ohm R."/>
            <person name="Pangilinan J."/>
            <person name="Park H.-J."/>
            <person name="Ramirez L."/>
            <person name="Alfaro M."/>
            <person name="Sun H."/>
            <person name="Tritt A."/>
            <person name="Yoshinaga Y."/>
            <person name="Zwiers L.-H."/>
            <person name="Turgeon B."/>
            <person name="Goodwin S."/>
            <person name="Spatafora J."/>
            <person name="Crous P."/>
            <person name="Grigoriev I."/>
        </authorList>
    </citation>
    <scope>NUCLEOTIDE SEQUENCE</scope>
    <source>
        <strain evidence="2">CBS 269.34</strain>
    </source>
</reference>
<sequence length="724" mass="82409">MKCVAPFLTIQDRSTSGLTRKWYDLAQKHYGQKPKDLTWEAVQLLGFAEDSSLPQSLACQVSHNIRKFEAKLDIESLRRTKPSSRLNTIRNTKLQKRKSCTAEARRHSSKRVNASGKSLVQVEQMSHTSSLTSEHEPVPHDISIDQADIHQTLRRPSVSTISPPESPQHTSRPTLLDVEHHPIQTLVEQAPPDISDEDECAEEFRLALKAILSKIADTLKGLVLDKELDERVICAVADALESQRKICQTYNSTDFTSASIFPKVFKFQDRIALLRHQYNLNSPRQRLPLSDFRSFVELLRRQQEELTLAYSFQHEDARLRALKERPGPVRIDIQQERTTLKTVCDHIEEFAQTYTYQLTVNLPTLDELELEPSSGMATLILRILGVQSQLTAISRRRMSTFSQSKTLAIMSALIVSALCNWVYESAFPSGPEDNSLRYQLMRNLMGTLEKRTTLDEVDWLLQEDYLKHEVFLEQILRPRATLLARRLSKTLAPCITYSPGASLLPSIASQPGTDIQSDPFHTWGQPTEEWETRERLFTSIFEEALKQKARMLPGDEEYEMMLPLPGAPWDEAIMEAHEQNHSPDYSPTKVSACLSPALFVYAPLDNGDSEPRFGQPRQSLNYMRFRTFDDAERARRKGKCIIKAQVVLWDIVGELRAPSLSPSHTRSLHIDPLPHSSVKRDRGATMTTVSVISNLPNWSGDSSDSHQRTKRRLSGDDRESTLEF</sequence>
<evidence type="ECO:0000313" key="3">
    <source>
        <dbReference type="Proteomes" id="UP000799750"/>
    </source>
</evidence>
<feature type="region of interest" description="Disordered" evidence="1">
    <location>
        <begin position="661"/>
        <end position="683"/>
    </location>
</feature>
<proteinExistence type="predicted"/>
<feature type="region of interest" description="Disordered" evidence="1">
    <location>
        <begin position="90"/>
        <end position="138"/>
    </location>
</feature>
<dbReference type="Proteomes" id="UP000799750">
    <property type="component" value="Unassembled WGS sequence"/>
</dbReference>
<dbReference type="AlphaFoldDB" id="A0A6A6QZV6"/>
<evidence type="ECO:0000313" key="2">
    <source>
        <dbReference type="EMBL" id="KAF2497789.1"/>
    </source>
</evidence>
<keyword evidence="3" id="KW-1185">Reference proteome</keyword>
<gene>
    <name evidence="2" type="ORF">BU16DRAFT_525388</name>
</gene>
<feature type="region of interest" description="Disordered" evidence="1">
    <location>
        <begin position="695"/>
        <end position="724"/>
    </location>
</feature>
<feature type="compositionally biased region" description="Basic and acidic residues" evidence="1">
    <location>
        <begin position="703"/>
        <end position="724"/>
    </location>
</feature>